<accession>A0A6B8TG66</accession>
<sequence>MPGVTCPSSFQRHPTWRGVPLSLYDGPAPTPFDEIAVVVSFRDLIVGGGVVKQTVARLVHM</sequence>
<name>A0A6B8TG66_9CORY</name>
<organism evidence="1 2">
    <name type="scientific">Corynebacterium xerosis</name>
    <dbReference type="NCBI Taxonomy" id="1725"/>
    <lineage>
        <taxon>Bacteria</taxon>
        <taxon>Bacillati</taxon>
        <taxon>Actinomycetota</taxon>
        <taxon>Actinomycetes</taxon>
        <taxon>Mycobacteriales</taxon>
        <taxon>Corynebacteriaceae</taxon>
        <taxon>Corynebacterium</taxon>
    </lineage>
</organism>
<dbReference type="KEGG" id="cxe:FOB82_08680"/>
<evidence type="ECO:0000313" key="2">
    <source>
        <dbReference type="Proteomes" id="UP000426857"/>
    </source>
</evidence>
<dbReference type="Proteomes" id="UP000426857">
    <property type="component" value="Chromosome"/>
</dbReference>
<evidence type="ECO:0000313" key="1">
    <source>
        <dbReference type="EMBL" id="QGS35018.1"/>
    </source>
</evidence>
<reference evidence="1 2" key="1">
    <citation type="submission" date="2019-11" db="EMBL/GenBank/DDBJ databases">
        <title>FDA dAtabase for Regulatory Grade micrObial Sequences (FDA-ARGOS): Supporting development and validation of Infectious Disease Dx tests.</title>
        <authorList>
            <person name="Kerrigan L."/>
            <person name="Long C."/>
            <person name="Tallon L."/>
            <person name="Sadzewicz L."/>
            <person name="Vavikolanu K."/>
            <person name="Mehta A."/>
            <person name="Aluvathingal J."/>
            <person name="Nadendla S."/>
            <person name="Yan Y."/>
            <person name="Sichtig H."/>
        </authorList>
    </citation>
    <scope>NUCLEOTIDE SEQUENCE [LARGE SCALE GENOMIC DNA]</scope>
    <source>
        <strain evidence="1 2">FDAARGOS_674</strain>
    </source>
</reference>
<dbReference type="AlphaFoldDB" id="A0A6B8TG66"/>
<dbReference type="RefSeq" id="WP_155869624.1">
    <property type="nucleotide sequence ID" value="NZ_CP046322.1"/>
</dbReference>
<gene>
    <name evidence="1" type="ORF">FOB82_08680</name>
</gene>
<dbReference type="EMBL" id="CP046322">
    <property type="protein sequence ID" value="QGS35018.1"/>
    <property type="molecule type" value="Genomic_DNA"/>
</dbReference>
<protein>
    <submittedName>
        <fullName evidence="1">Uncharacterized protein</fullName>
    </submittedName>
</protein>
<proteinExistence type="predicted"/>